<dbReference type="SUPFAM" id="SSF49265">
    <property type="entry name" value="Fibronectin type III"/>
    <property type="match status" value="1"/>
</dbReference>
<keyword evidence="1" id="KW-0732">Signal</keyword>
<dbReference type="InterPro" id="IPR036116">
    <property type="entry name" value="FN3_sf"/>
</dbReference>
<keyword evidence="3" id="KW-1185">Reference proteome</keyword>
<evidence type="ECO:0000313" key="3">
    <source>
        <dbReference type="Proteomes" id="UP000198542"/>
    </source>
</evidence>
<dbReference type="Proteomes" id="UP000198542">
    <property type="component" value="Unassembled WGS sequence"/>
</dbReference>
<accession>A0A231G2X1</accession>
<gene>
    <name evidence="2" type="ORF">SAMN04490187_5107</name>
</gene>
<dbReference type="Gene3D" id="2.60.40.10">
    <property type="entry name" value="Immunoglobulins"/>
    <property type="match status" value="1"/>
</dbReference>
<sequence>MFKTTGVRLMRSAFTSLSAVSMAVLLGACAYSTPPEPRGPKSWVVENVASKTTEELYRDWIKPGAFERSSSKVIDGYTVESGNLIMPDKSVGSLVSVRSNKDGSLTAVVEQSGNNGLLVVNNKGEGRFTPFPTVDYSRPDTVVDEVKATSATPKSTASADAYVIEILIGYSRSAVIAAGGDAHANALAQVESVNLALRNSRVTNVSMRLVGVQVVEEDYPPTRETLNQLPRIFSVGIEKNNPDLVYGVFSGPVVGYGKMPGNFAVGHVYGEFFRHEVGHNAGGLHCQRDGGGVVPYGYGYENGKTFTAQCGNGHPYYSTPNVRDAHGLPIGNAATADMARVWRENAARLSSYTVSIPQNLRKTGSTITTVTFSWDPSSDAARYDVYRNVLNGSEVVKVAEVTGLTYVASTTSNRTIYYVKAVNAQGAESRMSNGASR</sequence>
<dbReference type="PROSITE" id="PS51257">
    <property type="entry name" value="PROKAR_LIPOPROTEIN"/>
    <property type="match status" value="1"/>
</dbReference>
<evidence type="ECO:0008006" key="4">
    <source>
        <dbReference type="Google" id="ProtNLM"/>
    </source>
</evidence>
<dbReference type="RefSeq" id="WP_090456668.1">
    <property type="nucleotide sequence ID" value="NZ_FNTC01000002.1"/>
</dbReference>
<dbReference type="EMBL" id="FNTC01000002">
    <property type="protein sequence ID" value="SEC63351.1"/>
    <property type="molecule type" value="Genomic_DNA"/>
</dbReference>
<name>A0A231G2X1_PSEJE</name>
<organism evidence="2 3">
    <name type="scientific">Pseudomonas jessenii</name>
    <dbReference type="NCBI Taxonomy" id="77298"/>
    <lineage>
        <taxon>Bacteria</taxon>
        <taxon>Pseudomonadati</taxon>
        <taxon>Pseudomonadota</taxon>
        <taxon>Gammaproteobacteria</taxon>
        <taxon>Pseudomonadales</taxon>
        <taxon>Pseudomonadaceae</taxon>
        <taxon>Pseudomonas</taxon>
    </lineage>
</organism>
<feature type="signal peptide" evidence="1">
    <location>
        <begin position="1"/>
        <end position="30"/>
    </location>
</feature>
<dbReference type="SUPFAM" id="SSF55486">
    <property type="entry name" value="Metalloproteases ('zincins'), catalytic domain"/>
    <property type="match status" value="1"/>
</dbReference>
<evidence type="ECO:0000313" key="2">
    <source>
        <dbReference type="EMBL" id="SEC63351.1"/>
    </source>
</evidence>
<reference evidence="3" key="1">
    <citation type="submission" date="2016-10" db="EMBL/GenBank/DDBJ databases">
        <authorList>
            <person name="Varghese N."/>
            <person name="Submissions S."/>
        </authorList>
    </citation>
    <scope>NUCLEOTIDE SEQUENCE [LARGE SCALE GENOMIC DNA]</scope>
    <source>
        <strain evidence="3">BS3660</strain>
    </source>
</reference>
<dbReference type="InterPro" id="IPR013783">
    <property type="entry name" value="Ig-like_fold"/>
</dbReference>
<proteinExistence type="predicted"/>
<feature type="chain" id="PRO_5030039984" description="Fibronectin type-III domain-containing protein" evidence="1">
    <location>
        <begin position="31"/>
        <end position="437"/>
    </location>
</feature>
<dbReference type="AlphaFoldDB" id="A0A231G2X1"/>
<protein>
    <recommendedName>
        <fullName evidence="4">Fibronectin type-III domain-containing protein</fullName>
    </recommendedName>
</protein>
<evidence type="ECO:0000256" key="1">
    <source>
        <dbReference type="SAM" id="SignalP"/>
    </source>
</evidence>